<feature type="transmembrane region" description="Helical" evidence="1">
    <location>
        <begin position="62"/>
        <end position="82"/>
    </location>
</feature>
<feature type="transmembrane region" description="Helical" evidence="1">
    <location>
        <begin position="103"/>
        <end position="121"/>
    </location>
</feature>
<keyword evidence="3" id="KW-1185">Reference proteome</keyword>
<protein>
    <submittedName>
        <fullName evidence="2">Uncharacterized protein</fullName>
    </submittedName>
</protein>
<evidence type="ECO:0000313" key="3">
    <source>
        <dbReference type="Proteomes" id="UP000827721"/>
    </source>
</evidence>
<dbReference type="Proteomes" id="UP000827721">
    <property type="component" value="Unassembled WGS sequence"/>
</dbReference>
<dbReference type="EMBL" id="JAFEMO010000002">
    <property type="protein sequence ID" value="KAH7575955.1"/>
    <property type="molecule type" value="Genomic_DNA"/>
</dbReference>
<sequence>MNFRFLRRGRNSTLWKISLLVAGSIKSVVSKYQNCRQALLFLVLEIISTILDHLAGSQLIFLLAQFLVSLLVFGATIYTHLITKTRSSATISETEIQLISLEIVFSAGQFIITLVCLIVKANYNSSIFPLIYAAIAVWFTFTNSEEVVSNTTERVFGNEENVDPLQIVISPDNPTNNFVLKNQTGEIRGQPITLRQRKPILPSFEANYNSSVFPLVYAAIAVWFSFINSTEEEISNTTQTVFGNEKNTDPLQQIVISSDNPTSNFVLKNHTGEIRGQPITLRQRKPILPLFEVQEEWNVKLRSISEPNIMPPQNCTTIKVQTSNYLS</sequence>
<organism evidence="2 3">
    <name type="scientific">Xanthoceras sorbifolium</name>
    <dbReference type="NCBI Taxonomy" id="99658"/>
    <lineage>
        <taxon>Eukaryota</taxon>
        <taxon>Viridiplantae</taxon>
        <taxon>Streptophyta</taxon>
        <taxon>Embryophyta</taxon>
        <taxon>Tracheophyta</taxon>
        <taxon>Spermatophyta</taxon>
        <taxon>Magnoliopsida</taxon>
        <taxon>eudicotyledons</taxon>
        <taxon>Gunneridae</taxon>
        <taxon>Pentapetalae</taxon>
        <taxon>rosids</taxon>
        <taxon>malvids</taxon>
        <taxon>Sapindales</taxon>
        <taxon>Sapindaceae</taxon>
        <taxon>Xanthoceroideae</taxon>
        <taxon>Xanthoceras</taxon>
    </lineage>
</organism>
<evidence type="ECO:0000256" key="1">
    <source>
        <dbReference type="SAM" id="Phobius"/>
    </source>
</evidence>
<keyword evidence="1" id="KW-1133">Transmembrane helix</keyword>
<name>A0ABQ8IH30_9ROSI</name>
<gene>
    <name evidence="2" type="ORF">JRO89_XS02G0261200</name>
</gene>
<evidence type="ECO:0000313" key="2">
    <source>
        <dbReference type="EMBL" id="KAH7575955.1"/>
    </source>
</evidence>
<comment type="caution">
    <text evidence="2">The sequence shown here is derived from an EMBL/GenBank/DDBJ whole genome shotgun (WGS) entry which is preliminary data.</text>
</comment>
<keyword evidence="1" id="KW-0472">Membrane</keyword>
<feature type="transmembrane region" description="Helical" evidence="1">
    <location>
        <begin position="206"/>
        <end position="226"/>
    </location>
</feature>
<accession>A0ABQ8IH30</accession>
<keyword evidence="1" id="KW-0812">Transmembrane</keyword>
<proteinExistence type="predicted"/>
<reference evidence="2 3" key="1">
    <citation type="submission" date="2021-02" db="EMBL/GenBank/DDBJ databases">
        <title>Plant Genome Project.</title>
        <authorList>
            <person name="Zhang R.-G."/>
        </authorList>
    </citation>
    <scope>NUCLEOTIDE SEQUENCE [LARGE SCALE GENOMIC DNA]</scope>
    <source>
        <tissue evidence="2">Leaves</tissue>
    </source>
</reference>
<feature type="transmembrane region" description="Helical" evidence="1">
    <location>
        <begin position="127"/>
        <end position="144"/>
    </location>
</feature>